<dbReference type="PANTHER" id="PTHR36312">
    <property type="entry name" value="THIONIN-LIKE PROTEIN 1"/>
    <property type="match status" value="1"/>
</dbReference>
<proteinExistence type="predicted"/>
<evidence type="ECO:0000256" key="1">
    <source>
        <dbReference type="SAM" id="SignalP"/>
    </source>
</evidence>
<gene>
    <name evidence="2" type="ORF">HUJ06_028425</name>
</gene>
<protein>
    <recommendedName>
        <fullName evidence="4">Thionin-like protein 2</fullName>
    </recommendedName>
</protein>
<feature type="chain" id="PRO_5032331748" description="Thionin-like protein 2" evidence="1">
    <location>
        <begin position="29"/>
        <end position="112"/>
    </location>
</feature>
<keyword evidence="1" id="KW-0732">Signal</keyword>
<organism evidence="2 3">
    <name type="scientific">Nelumbo nucifera</name>
    <name type="common">Sacred lotus</name>
    <dbReference type="NCBI Taxonomy" id="4432"/>
    <lineage>
        <taxon>Eukaryota</taxon>
        <taxon>Viridiplantae</taxon>
        <taxon>Streptophyta</taxon>
        <taxon>Embryophyta</taxon>
        <taxon>Tracheophyta</taxon>
        <taxon>Spermatophyta</taxon>
        <taxon>Magnoliopsida</taxon>
        <taxon>Proteales</taxon>
        <taxon>Nelumbonaceae</taxon>
        <taxon>Nelumbo</taxon>
    </lineage>
</organism>
<reference evidence="2 3" key="1">
    <citation type="journal article" date="2020" name="Mol. Biol. Evol.">
        <title>Distinct Expression and Methylation Patterns for Genes with Different Fates following a Single Whole-Genome Duplication in Flowering Plants.</title>
        <authorList>
            <person name="Shi T."/>
            <person name="Rahmani R.S."/>
            <person name="Gugger P.F."/>
            <person name="Wang M."/>
            <person name="Li H."/>
            <person name="Zhang Y."/>
            <person name="Li Z."/>
            <person name="Wang Q."/>
            <person name="Van de Peer Y."/>
            <person name="Marchal K."/>
            <person name="Chen J."/>
        </authorList>
    </citation>
    <scope>NUCLEOTIDE SEQUENCE [LARGE SCALE GENOMIC DNA]</scope>
    <source>
        <tissue evidence="2">Leaf</tissue>
    </source>
</reference>
<sequence length="112" mass="12391">MKMDGNSVIVLMVMIMALDLFAGQSVEGSFDDCYRSCYVWCIKTPEGTVVSCAWKCLKHCIFHGSSVDDPHNKCILNCALSSCSNISTPQNPAEKKVGDRVNNCSQKCNKKY</sequence>
<feature type="signal peptide" evidence="1">
    <location>
        <begin position="1"/>
        <end position="28"/>
    </location>
</feature>
<comment type="caution">
    <text evidence="2">The sequence shown here is derived from an EMBL/GenBank/DDBJ whole genome shotgun (WGS) entry which is preliminary data.</text>
</comment>
<accession>A0A822Y3F8</accession>
<evidence type="ECO:0000313" key="3">
    <source>
        <dbReference type="Proteomes" id="UP000607653"/>
    </source>
</evidence>
<dbReference type="PANTHER" id="PTHR36312:SF1">
    <property type="entry name" value="OS01G0594500 PROTEIN"/>
    <property type="match status" value="1"/>
</dbReference>
<dbReference type="EMBL" id="DUZY01000002">
    <property type="protein sequence ID" value="DAD26957.1"/>
    <property type="molecule type" value="Genomic_DNA"/>
</dbReference>
<dbReference type="AlphaFoldDB" id="A0A822Y3F8"/>
<evidence type="ECO:0000313" key="2">
    <source>
        <dbReference type="EMBL" id="DAD26957.1"/>
    </source>
</evidence>
<name>A0A822Y3F8_NELNU</name>
<dbReference type="Proteomes" id="UP000607653">
    <property type="component" value="Unassembled WGS sequence"/>
</dbReference>
<evidence type="ECO:0008006" key="4">
    <source>
        <dbReference type="Google" id="ProtNLM"/>
    </source>
</evidence>
<keyword evidence="3" id="KW-1185">Reference proteome</keyword>
<dbReference type="InterPro" id="IPR038975">
    <property type="entry name" value="THNL"/>
</dbReference>